<accession>U3TDV7</accession>
<dbReference type="GeneID" id="17109640"/>
<keyword evidence="2" id="KW-1185">Reference proteome</keyword>
<organism evidence="1 2">
    <name type="scientific">Aeropyrum camini SY1 = JCM 12091</name>
    <dbReference type="NCBI Taxonomy" id="1198449"/>
    <lineage>
        <taxon>Archaea</taxon>
        <taxon>Thermoproteota</taxon>
        <taxon>Thermoprotei</taxon>
        <taxon>Desulfurococcales</taxon>
        <taxon>Desulfurococcaceae</taxon>
        <taxon>Aeropyrum</taxon>
    </lineage>
</organism>
<dbReference type="KEGG" id="acj:ACAM_0075"/>
<reference evidence="1 2" key="1">
    <citation type="journal article" date="2013" name="Appl. Environ. Microbiol.">
        <title>Variation of the Virus-Related Elements within Syntenic Genomes of the Hyperthermophilic Archaeon Aeropyrum.</title>
        <authorList>
            <person name="Daifuku T."/>
            <person name="Yoshida T."/>
            <person name="Kitamura T."/>
            <person name="Kawaichi S."/>
            <person name="Inoue T."/>
            <person name="Nomura K."/>
            <person name="Yoshida Y."/>
            <person name="Kuno S."/>
            <person name="Sako Y."/>
        </authorList>
    </citation>
    <scope>NUCLEOTIDE SEQUENCE [LARGE SCALE GENOMIC DNA]</scope>
    <source>
        <strain evidence="1 2">SY1</strain>
    </source>
</reference>
<sequence>MSDFGTDPPAGGMGSRVRADERIASGKLYVGVDPSGGKGSWGFAVVLWLSGGCRILRAWESKPSEAYSSLKRLAGAGVYAVGVDAPLNILGRTPTWRGCERYALKRGARLLPLNTPGMIALSRIGNSIFRLLEEAGIPAVEAHPSSILSALGLKTGYYRRSHVVDALIAAVAAAAFFEKPSAVEAAVDDCVLVYKLSEGFANVCQLYMLNVDSRPSH</sequence>
<dbReference type="EMBL" id="AP012489">
    <property type="protein sequence ID" value="BAN89544.1"/>
    <property type="molecule type" value="Genomic_DNA"/>
</dbReference>
<name>U3TDV7_9CREN</name>
<protein>
    <submittedName>
        <fullName evidence="1">Uncharacterized conserved protein</fullName>
    </submittedName>
</protein>
<dbReference type="eggNOG" id="arCOG04409">
    <property type="taxonomic scope" value="Archaea"/>
</dbReference>
<dbReference type="RefSeq" id="WP_022540825.1">
    <property type="nucleotide sequence ID" value="NC_022521.1"/>
</dbReference>
<evidence type="ECO:0000313" key="1">
    <source>
        <dbReference type="EMBL" id="BAN89544.1"/>
    </source>
</evidence>
<proteinExistence type="predicted"/>
<dbReference type="Proteomes" id="UP000016887">
    <property type="component" value="Chromosome"/>
</dbReference>
<evidence type="ECO:0000313" key="2">
    <source>
        <dbReference type="Proteomes" id="UP000016887"/>
    </source>
</evidence>
<dbReference type="AlphaFoldDB" id="U3TDV7"/>
<gene>
    <name evidence="1" type="ORF">ACAM_0075</name>
</gene>